<dbReference type="InterPro" id="IPR002694">
    <property type="entry name" value="Znf_CHC2"/>
</dbReference>
<dbReference type="InterPro" id="IPR027417">
    <property type="entry name" value="P-loop_NTPase"/>
</dbReference>
<dbReference type="InterPro" id="IPR038724">
    <property type="entry name" value="RepA"/>
</dbReference>
<evidence type="ECO:0000256" key="3">
    <source>
        <dbReference type="ARBA" id="ARBA00022833"/>
    </source>
</evidence>
<feature type="domain" description="Zinc finger CHC2-type" evidence="5">
    <location>
        <begin position="23"/>
        <end position="82"/>
    </location>
</feature>
<protein>
    <submittedName>
        <fullName evidence="6">AAA family ATPase</fullName>
    </submittedName>
</protein>
<dbReference type="CDD" id="cd01125">
    <property type="entry name" value="RepA_RSF1010_like"/>
    <property type="match status" value="1"/>
</dbReference>
<evidence type="ECO:0000256" key="2">
    <source>
        <dbReference type="ARBA" id="ARBA00022771"/>
    </source>
</evidence>
<dbReference type="Pfam" id="PF13481">
    <property type="entry name" value="AAA_25"/>
    <property type="match status" value="1"/>
</dbReference>
<dbReference type="Pfam" id="PF01807">
    <property type="entry name" value="Zn_ribbon_DnaG"/>
    <property type="match status" value="1"/>
</dbReference>
<dbReference type="PANTHER" id="PTHR30313">
    <property type="entry name" value="DNA PRIMASE"/>
    <property type="match status" value="1"/>
</dbReference>
<feature type="region of interest" description="Disordered" evidence="4">
    <location>
        <begin position="716"/>
        <end position="743"/>
    </location>
</feature>
<dbReference type="SMART" id="SM00400">
    <property type="entry name" value="ZnF_CHCC"/>
    <property type="match status" value="1"/>
</dbReference>
<dbReference type="SUPFAM" id="SSF57783">
    <property type="entry name" value="Zinc beta-ribbon"/>
    <property type="match status" value="1"/>
</dbReference>
<evidence type="ECO:0000313" key="6">
    <source>
        <dbReference type="EMBL" id="MFC0389122.1"/>
    </source>
</evidence>
<keyword evidence="2" id="KW-0863">Zinc-finger</keyword>
<evidence type="ECO:0000259" key="5">
    <source>
        <dbReference type="SMART" id="SM00400"/>
    </source>
</evidence>
<evidence type="ECO:0000313" key="7">
    <source>
        <dbReference type="Proteomes" id="UP001589789"/>
    </source>
</evidence>
<dbReference type="Gene3D" id="3.40.50.300">
    <property type="entry name" value="P-loop containing nucleotide triphosphate hydrolases"/>
    <property type="match status" value="1"/>
</dbReference>
<comment type="caution">
    <text evidence="6">The sequence shown here is derived from an EMBL/GenBank/DDBJ whole genome shotgun (WGS) entry which is preliminary data.</text>
</comment>
<dbReference type="SUPFAM" id="SSF52540">
    <property type="entry name" value="P-loop containing nucleoside triphosphate hydrolases"/>
    <property type="match status" value="1"/>
</dbReference>
<dbReference type="InterPro" id="IPR036977">
    <property type="entry name" value="DNA_primase_Znf_CHC2"/>
</dbReference>
<accession>A0ABV6J0R1</accession>
<dbReference type="EMBL" id="JBHLVZ010000094">
    <property type="protein sequence ID" value="MFC0389122.1"/>
    <property type="molecule type" value="Genomic_DNA"/>
</dbReference>
<dbReference type="Proteomes" id="UP001589789">
    <property type="component" value="Unassembled WGS sequence"/>
</dbReference>
<feature type="compositionally biased region" description="Basic and acidic residues" evidence="4">
    <location>
        <begin position="145"/>
        <end position="156"/>
    </location>
</feature>
<keyword evidence="3" id="KW-0862">Zinc</keyword>
<name>A0ABV6J0R1_9PROT</name>
<dbReference type="PANTHER" id="PTHR30313:SF2">
    <property type="entry name" value="DNA PRIMASE"/>
    <property type="match status" value="1"/>
</dbReference>
<dbReference type="Gene3D" id="3.90.580.10">
    <property type="entry name" value="Zinc finger, CHC2-type domain"/>
    <property type="match status" value="1"/>
</dbReference>
<evidence type="ECO:0000256" key="4">
    <source>
        <dbReference type="SAM" id="MobiDB-lite"/>
    </source>
</evidence>
<sequence length="743" mass="81229">MVFDPLWEVAGRYVRLQRGTKEARGLCPFHAEKNPSFYVYRIDQGAAHQRFVCFGCGARGDVIDFLCRIEHRETKDVIREIRDQVGLSRAPSREALERIARRRQEADALPPPPALYEFAEEVPAGVPDLWNPAGGKTAPIFAPKNDPREPGGKPWRMELPVDRVHEYRGWRGELLGYVVRTPAKPSTGRKKSTPQVGWARNIKLADGSVNEGWCFGSFPVPRAVFGASAVSAARDEGRPPRYLIVEGEKNQEDAARVLSGDDDRTVVSWVGGGQAWAKTDWAIIAEGDVALWPDNDPEGDATMAALGAHLWSLGCRSLSWIRPAAGRGKKWDVSDALTAEKWSPDRLRAFIADTAYPWSPALAVSVGTAEGTTPAVVAQISSDQAIADRRLSNAERATFGATRKNALLMFESVPPEPDDTLPGLRRKSVGSIIGAGGVGKSYAALQTALSIAVGCDLWGLFGPAMSPLKQGRVLYVNGEDDEEEIWRRAYAMKADLVRRYGDVQWEALVPYIEQNLVVHCTVGTDLTLAELNTLQRLAMVQQGALFPALMEVAEGTRLIILDTTSKVAPELDEADSVHMTAFMRYLDRLARKTEAAVIFVHHMNKSSQSGKGAQGQGAASGSHKITNNARWQLNMWGMSEEDALDRGEDPETAWSWVGTKRVKANYVRGSAALWWRRTDCGLLEGSEPPPPTTQERTAAEKRSTLLQHAVSPAHVTGAKVSTLKPSGGSKAGFTSMRGGVFSE</sequence>
<keyword evidence="7" id="KW-1185">Reference proteome</keyword>
<organism evidence="6 7">
    <name type="scientific">Muricoccus vinaceus</name>
    <dbReference type="NCBI Taxonomy" id="424704"/>
    <lineage>
        <taxon>Bacteria</taxon>
        <taxon>Pseudomonadati</taxon>
        <taxon>Pseudomonadota</taxon>
        <taxon>Alphaproteobacteria</taxon>
        <taxon>Acetobacterales</taxon>
        <taxon>Roseomonadaceae</taxon>
        <taxon>Muricoccus</taxon>
    </lineage>
</organism>
<dbReference type="InterPro" id="IPR050219">
    <property type="entry name" value="DnaG_primase"/>
</dbReference>
<feature type="region of interest" description="Disordered" evidence="4">
    <location>
        <begin position="136"/>
        <end position="156"/>
    </location>
</feature>
<dbReference type="RefSeq" id="WP_377056200.1">
    <property type="nucleotide sequence ID" value="NZ_JBHLVZ010000094.1"/>
</dbReference>
<evidence type="ECO:0000256" key="1">
    <source>
        <dbReference type="ARBA" id="ARBA00022723"/>
    </source>
</evidence>
<keyword evidence="1" id="KW-0479">Metal-binding</keyword>
<reference evidence="6 7" key="1">
    <citation type="submission" date="2024-09" db="EMBL/GenBank/DDBJ databases">
        <authorList>
            <person name="Sun Q."/>
            <person name="Mori K."/>
        </authorList>
    </citation>
    <scope>NUCLEOTIDE SEQUENCE [LARGE SCALE GENOMIC DNA]</scope>
    <source>
        <strain evidence="6 7">CCM 7468</strain>
    </source>
</reference>
<proteinExistence type="predicted"/>
<gene>
    <name evidence="6" type="ORF">ACFFIC_26755</name>
</gene>